<organism evidence="2 3">
    <name type="scientific">Orbilia brochopaga</name>
    <dbReference type="NCBI Taxonomy" id="3140254"/>
    <lineage>
        <taxon>Eukaryota</taxon>
        <taxon>Fungi</taxon>
        <taxon>Dikarya</taxon>
        <taxon>Ascomycota</taxon>
        <taxon>Pezizomycotina</taxon>
        <taxon>Orbiliomycetes</taxon>
        <taxon>Orbiliales</taxon>
        <taxon>Orbiliaceae</taxon>
        <taxon>Orbilia</taxon>
    </lineage>
</organism>
<accession>A0AAV9VG83</accession>
<sequence length="313" mass="35184">MKSNTAALLISLIGGLARVTAVPQGANISSVQRNKDLKTGTSVYTAPVARLPKSPFPFHPRRKGRTSLPPRDTLWEEIWKRDDTNPPDPHAGAAEPDLRWYDRFKGMNTQVFIRNWPKDQVNPTDVRTIQLMTIKARNWYTWLEDYAISQQRNFNIDSTVFEEDLYIKFANSDYIQGPQTEAEGIYCYAQAHSAINGDPLDPIMYCDETGFSIRLHTTRDNTMRILCSDAAKIAGNLAKLLPIDPGALIPDSKPALPLQTQDAVPTHPGREWETIGHSLWSEDPSWFVYIGKEAPGGCLLPDPKVMWPAINPK</sequence>
<dbReference type="EMBL" id="JAVHNQ010000001">
    <property type="protein sequence ID" value="KAK6360044.1"/>
    <property type="molecule type" value="Genomic_DNA"/>
</dbReference>
<gene>
    <name evidence="2" type="ORF">TWF696_001163</name>
</gene>
<name>A0AAV9VG83_9PEZI</name>
<dbReference type="Proteomes" id="UP001375240">
    <property type="component" value="Unassembled WGS sequence"/>
</dbReference>
<evidence type="ECO:0000313" key="2">
    <source>
        <dbReference type="EMBL" id="KAK6360044.1"/>
    </source>
</evidence>
<reference evidence="2 3" key="1">
    <citation type="submission" date="2019-10" db="EMBL/GenBank/DDBJ databases">
        <authorList>
            <person name="Palmer J.M."/>
        </authorList>
    </citation>
    <scope>NUCLEOTIDE SEQUENCE [LARGE SCALE GENOMIC DNA]</scope>
    <source>
        <strain evidence="2 3">TWF696</strain>
    </source>
</reference>
<keyword evidence="3" id="KW-1185">Reference proteome</keyword>
<dbReference type="AlphaFoldDB" id="A0AAV9VG83"/>
<feature type="chain" id="PRO_5043328770" evidence="1">
    <location>
        <begin position="22"/>
        <end position="313"/>
    </location>
</feature>
<comment type="caution">
    <text evidence="2">The sequence shown here is derived from an EMBL/GenBank/DDBJ whole genome shotgun (WGS) entry which is preliminary data.</text>
</comment>
<proteinExistence type="predicted"/>
<evidence type="ECO:0000313" key="3">
    <source>
        <dbReference type="Proteomes" id="UP001375240"/>
    </source>
</evidence>
<protein>
    <submittedName>
        <fullName evidence="2">Uncharacterized protein</fullName>
    </submittedName>
</protein>
<keyword evidence="1" id="KW-0732">Signal</keyword>
<evidence type="ECO:0000256" key="1">
    <source>
        <dbReference type="SAM" id="SignalP"/>
    </source>
</evidence>
<feature type="signal peptide" evidence="1">
    <location>
        <begin position="1"/>
        <end position="21"/>
    </location>
</feature>